<keyword evidence="4 9" id="KW-0697">Rotamase</keyword>
<evidence type="ECO:0000256" key="3">
    <source>
        <dbReference type="ARBA" id="ARBA00022764"/>
    </source>
</evidence>
<feature type="chain" id="PRO_5035261740" description="Parvulin-like PPIase" evidence="10">
    <location>
        <begin position="29"/>
        <end position="433"/>
    </location>
</feature>
<dbReference type="Pfam" id="PF09312">
    <property type="entry name" value="SurA_N"/>
    <property type="match status" value="1"/>
</dbReference>
<evidence type="ECO:0000256" key="10">
    <source>
        <dbReference type="SAM" id="SignalP"/>
    </source>
</evidence>
<feature type="signal peptide" evidence="10">
    <location>
        <begin position="1"/>
        <end position="28"/>
    </location>
</feature>
<comment type="caution">
    <text evidence="12">The sequence shown here is derived from an EMBL/GenBank/DDBJ whole genome shotgun (WGS) entry which is preliminary data.</text>
</comment>
<gene>
    <name evidence="12" type="ORF">IHV25_09585</name>
</gene>
<dbReference type="InterPro" id="IPR027304">
    <property type="entry name" value="Trigger_fact/SurA_dom_sf"/>
</dbReference>
<dbReference type="InterPro" id="IPR000297">
    <property type="entry name" value="PPIase_PpiC"/>
</dbReference>
<dbReference type="PANTHER" id="PTHR47637">
    <property type="entry name" value="CHAPERONE SURA"/>
    <property type="match status" value="1"/>
</dbReference>
<dbReference type="Proteomes" id="UP000631034">
    <property type="component" value="Unassembled WGS sequence"/>
</dbReference>
<evidence type="ECO:0000256" key="6">
    <source>
        <dbReference type="ARBA" id="ARBA00023235"/>
    </source>
</evidence>
<dbReference type="GO" id="GO:0003755">
    <property type="term" value="F:peptidyl-prolyl cis-trans isomerase activity"/>
    <property type="evidence" value="ECO:0007669"/>
    <property type="project" value="UniProtKB-KW"/>
</dbReference>
<evidence type="ECO:0000256" key="9">
    <source>
        <dbReference type="PROSITE-ProRule" id="PRU00278"/>
    </source>
</evidence>
<keyword evidence="5" id="KW-0143">Chaperone</keyword>
<evidence type="ECO:0000256" key="5">
    <source>
        <dbReference type="ARBA" id="ARBA00023186"/>
    </source>
</evidence>
<keyword evidence="13" id="KW-1185">Reference proteome</keyword>
<evidence type="ECO:0000256" key="1">
    <source>
        <dbReference type="ARBA" id="ARBA00018370"/>
    </source>
</evidence>
<evidence type="ECO:0000259" key="11">
    <source>
        <dbReference type="PROSITE" id="PS50198"/>
    </source>
</evidence>
<evidence type="ECO:0000256" key="2">
    <source>
        <dbReference type="ARBA" id="ARBA00022729"/>
    </source>
</evidence>
<protein>
    <recommendedName>
        <fullName evidence="1">Parvulin-like PPIase</fullName>
    </recommendedName>
    <alternativeName>
        <fullName evidence="7">Peptidyl-prolyl cis-trans isomerase plp</fullName>
    </alternativeName>
    <alternativeName>
        <fullName evidence="8">Rotamase plp</fullName>
    </alternativeName>
</protein>
<keyword evidence="6 9" id="KW-0413">Isomerase</keyword>
<reference evidence="12" key="1">
    <citation type="submission" date="2020-10" db="EMBL/GenBank/DDBJ databases">
        <title>Genome sequence of the unusual species of purple photosynthetic bacteria, Phaeovibrio sulfidiphilus DSM 23193, type strain.</title>
        <authorList>
            <person name="Kyndt J.A."/>
            <person name="Meyer T.E."/>
        </authorList>
    </citation>
    <scope>NUCLEOTIDE SEQUENCE</scope>
    <source>
        <strain evidence="12">DSM 23193</strain>
    </source>
</reference>
<dbReference type="PANTHER" id="PTHR47637:SF1">
    <property type="entry name" value="CHAPERONE SURA"/>
    <property type="match status" value="1"/>
</dbReference>
<dbReference type="AlphaFoldDB" id="A0A8J7CDM2"/>
<proteinExistence type="predicted"/>
<feature type="domain" description="PpiC" evidence="11">
    <location>
        <begin position="191"/>
        <end position="289"/>
    </location>
</feature>
<dbReference type="Gene3D" id="3.10.50.40">
    <property type="match status" value="1"/>
</dbReference>
<dbReference type="SUPFAM" id="SSF54534">
    <property type="entry name" value="FKBP-like"/>
    <property type="match status" value="1"/>
</dbReference>
<dbReference type="PROSITE" id="PS50198">
    <property type="entry name" value="PPIC_PPIASE_2"/>
    <property type="match status" value="1"/>
</dbReference>
<keyword evidence="2 10" id="KW-0732">Signal</keyword>
<evidence type="ECO:0000256" key="7">
    <source>
        <dbReference type="ARBA" id="ARBA00030642"/>
    </source>
</evidence>
<name>A0A8J7CDM2_9PROT</name>
<dbReference type="Gene3D" id="1.10.4030.10">
    <property type="entry name" value="Porin chaperone SurA, peptide-binding domain"/>
    <property type="match status" value="1"/>
</dbReference>
<dbReference type="SUPFAM" id="SSF109998">
    <property type="entry name" value="Triger factor/SurA peptide-binding domain-like"/>
    <property type="match status" value="1"/>
</dbReference>
<dbReference type="EMBL" id="JACZHT010000008">
    <property type="protein sequence ID" value="MBE1237893.1"/>
    <property type="molecule type" value="Genomic_DNA"/>
</dbReference>
<evidence type="ECO:0000256" key="4">
    <source>
        <dbReference type="ARBA" id="ARBA00023110"/>
    </source>
</evidence>
<sequence length="433" mass="46880">MFSKLISVRILSGVPVLACLCSLLVAVAAPAPVSARAPDPRAQSGSAQRIAAVVNNDVISVRDLNTRMALVMATSGMPNTPEVAQRVAPQILRALIEETLKLQEATRAGTIASPEEIQGGVRRLEQQNGMPPGALERNLRAAGLEWDAVLRQVKAEISWVNYVRRTLLGRASVSPEELAIYENQLKRNLGQPEYLIANIFLAVDSPGQEAEVRALADRLLEQLRKGASFGALARQFSRSASAERSGDMGWVAPGDFDPEVLEALSTMQAGNVSRPIRTYGGYEIVLLRSKRTAGSAGNGTPLARIVLPSAGPQALPPDRFQALRSQVSTLRGCEAFNRLAEELGAPSAPVAMVGPESLAPEIRSRIQGLGVGQVSPALKFDDGEAYFMVCERPPEGIPPRDELRDRLVQRKLEGLSQRRLRDLRQQAIIDIRI</sequence>
<dbReference type="InterPro" id="IPR015391">
    <property type="entry name" value="SurA_N"/>
</dbReference>
<accession>A0A8J7CDM2</accession>
<organism evidence="12 13">
    <name type="scientific">Phaeovibrio sulfidiphilus</name>
    <dbReference type="NCBI Taxonomy" id="1220600"/>
    <lineage>
        <taxon>Bacteria</taxon>
        <taxon>Pseudomonadati</taxon>
        <taxon>Pseudomonadota</taxon>
        <taxon>Alphaproteobacteria</taxon>
        <taxon>Rhodospirillales</taxon>
        <taxon>Rhodospirillaceae</taxon>
        <taxon>Phaeovibrio</taxon>
    </lineage>
</organism>
<keyword evidence="3" id="KW-0574">Periplasm</keyword>
<evidence type="ECO:0000256" key="8">
    <source>
        <dbReference type="ARBA" id="ARBA00031484"/>
    </source>
</evidence>
<dbReference type="InterPro" id="IPR046357">
    <property type="entry name" value="PPIase_dom_sf"/>
</dbReference>
<evidence type="ECO:0000313" key="13">
    <source>
        <dbReference type="Proteomes" id="UP000631034"/>
    </source>
</evidence>
<evidence type="ECO:0000313" key="12">
    <source>
        <dbReference type="EMBL" id="MBE1237893.1"/>
    </source>
</evidence>
<dbReference type="Pfam" id="PF00639">
    <property type="entry name" value="Rotamase"/>
    <property type="match status" value="1"/>
</dbReference>
<dbReference type="InterPro" id="IPR050280">
    <property type="entry name" value="OMP_Chaperone_SurA"/>
</dbReference>